<dbReference type="AlphaFoldDB" id="A0A9P1G4E5"/>
<keyword evidence="4" id="KW-1185">Reference proteome</keyword>
<reference evidence="2" key="1">
    <citation type="submission" date="2022-10" db="EMBL/GenBank/DDBJ databases">
        <authorList>
            <person name="Chen Y."/>
            <person name="Dougan E. K."/>
            <person name="Chan C."/>
            <person name="Rhodes N."/>
            <person name="Thang M."/>
        </authorList>
    </citation>
    <scope>NUCLEOTIDE SEQUENCE</scope>
</reference>
<feature type="compositionally biased region" description="Basic and acidic residues" evidence="1">
    <location>
        <begin position="317"/>
        <end position="329"/>
    </location>
</feature>
<feature type="compositionally biased region" description="Low complexity" evidence="1">
    <location>
        <begin position="19"/>
        <end position="28"/>
    </location>
</feature>
<evidence type="ECO:0000313" key="2">
    <source>
        <dbReference type="EMBL" id="CAI3999618.1"/>
    </source>
</evidence>
<sequence length="487" mass="51866">MADSDDDMPPLEYAGVGVPPAAATQATPPDDDDDDMPPLEYVGADASLGISLREGDSVILKGLSKTALNGQTGTLQSFQKASKGRLPVKLDKSGSMLAVKPENIEKINTKVGGIPNHAVASAKATHVDRNASPPPPDDDDDELPPLEYVGEITNGTAEHGTGQMSDADDMPSLEYFGASKPSGPNHSKDSQPSVSKPSPPYAEARATGAPKEVPAATEKVLPETPVSTFRPGDQVLIKGTTKQLNGQQGIIESIKDGTCFVRLDKNKDVLQLGEANLHKIWLRGSGAGAMPPLQMVGQANGSAPLYSAPNGQNGTTEVERIKAPAESKAPRSSQGNRQEAQDALQKMRSALHATASHEVDDALRLAETPGMAWGEWETEKTQILKQLRTKRSQIVEVRPQESQEVSRTVKKSTIETWCEELQLPQELLARLNEEDVTDPEELTGVGETELAALTSGLKIGPKGRFMKAVKRMKALEAAELGSAVSLS</sequence>
<dbReference type="Proteomes" id="UP001152797">
    <property type="component" value="Unassembled WGS sequence"/>
</dbReference>
<protein>
    <submittedName>
        <fullName evidence="2">Uncharacterized protein</fullName>
    </submittedName>
</protein>
<feature type="region of interest" description="Disordered" evidence="1">
    <location>
        <begin position="113"/>
        <end position="219"/>
    </location>
</feature>
<accession>A0A9P1G4E5</accession>
<evidence type="ECO:0000256" key="1">
    <source>
        <dbReference type="SAM" id="MobiDB-lite"/>
    </source>
</evidence>
<feature type="compositionally biased region" description="Polar residues" evidence="1">
    <location>
        <begin position="182"/>
        <end position="196"/>
    </location>
</feature>
<feature type="region of interest" description="Disordered" evidence="1">
    <location>
        <begin position="309"/>
        <end position="349"/>
    </location>
</feature>
<reference evidence="3" key="2">
    <citation type="submission" date="2024-04" db="EMBL/GenBank/DDBJ databases">
        <authorList>
            <person name="Chen Y."/>
            <person name="Shah S."/>
            <person name="Dougan E. K."/>
            <person name="Thang M."/>
            <person name="Chan C."/>
        </authorList>
    </citation>
    <scope>NUCLEOTIDE SEQUENCE [LARGE SCALE GENOMIC DNA]</scope>
</reference>
<dbReference type="EMBL" id="CAMXCT010002659">
    <property type="protein sequence ID" value="CAI3999618.1"/>
    <property type="molecule type" value="Genomic_DNA"/>
</dbReference>
<evidence type="ECO:0000313" key="3">
    <source>
        <dbReference type="EMBL" id="CAL1152993.1"/>
    </source>
</evidence>
<gene>
    <name evidence="2" type="ORF">C1SCF055_LOCUS25802</name>
</gene>
<dbReference type="EMBL" id="CAMXCT030002659">
    <property type="protein sequence ID" value="CAL4786930.1"/>
    <property type="molecule type" value="Genomic_DNA"/>
</dbReference>
<feature type="region of interest" description="Disordered" evidence="1">
    <location>
        <begin position="1"/>
        <end position="41"/>
    </location>
</feature>
<proteinExistence type="predicted"/>
<dbReference type="EMBL" id="CAMXCT020002659">
    <property type="protein sequence ID" value="CAL1152993.1"/>
    <property type="molecule type" value="Genomic_DNA"/>
</dbReference>
<comment type="caution">
    <text evidence="2">The sequence shown here is derived from an EMBL/GenBank/DDBJ whole genome shotgun (WGS) entry which is preliminary data.</text>
</comment>
<organism evidence="2">
    <name type="scientific">Cladocopium goreaui</name>
    <dbReference type="NCBI Taxonomy" id="2562237"/>
    <lineage>
        <taxon>Eukaryota</taxon>
        <taxon>Sar</taxon>
        <taxon>Alveolata</taxon>
        <taxon>Dinophyceae</taxon>
        <taxon>Suessiales</taxon>
        <taxon>Symbiodiniaceae</taxon>
        <taxon>Cladocopium</taxon>
    </lineage>
</organism>
<dbReference type="OrthoDB" id="448144at2759"/>
<evidence type="ECO:0000313" key="4">
    <source>
        <dbReference type="Proteomes" id="UP001152797"/>
    </source>
</evidence>
<name>A0A9P1G4E5_9DINO</name>